<protein>
    <submittedName>
        <fullName evidence="1">Uncharacterized protein</fullName>
    </submittedName>
</protein>
<reference evidence="1 2" key="1">
    <citation type="submission" date="2024-07" db="EMBL/GenBank/DDBJ databases">
        <title>Section-level genome sequencing and comparative genomics of Aspergillus sections Usti and Cavernicolus.</title>
        <authorList>
            <consortium name="Lawrence Berkeley National Laboratory"/>
            <person name="Nybo J.L."/>
            <person name="Vesth T.C."/>
            <person name="Theobald S."/>
            <person name="Frisvad J.C."/>
            <person name="Larsen T.O."/>
            <person name="Kjaerboelling I."/>
            <person name="Rothschild-Mancinelli K."/>
            <person name="Lyhne E.K."/>
            <person name="Kogle M.E."/>
            <person name="Barry K."/>
            <person name="Clum A."/>
            <person name="Na H."/>
            <person name="Ledsgaard L."/>
            <person name="Lin J."/>
            <person name="Lipzen A."/>
            <person name="Kuo A."/>
            <person name="Riley R."/>
            <person name="Mondo S."/>
            <person name="Labutti K."/>
            <person name="Haridas S."/>
            <person name="Pangalinan J."/>
            <person name="Salamov A.A."/>
            <person name="Simmons B.A."/>
            <person name="Magnuson J.K."/>
            <person name="Chen J."/>
            <person name="Drula E."/>
            <person name="Henrissat B."/>
            <person name="Wiebenga A."/>
            <person name="Lubbers R.J."/>
            <person name="Gomes A.C."/>
            <person name="Makela M.R."/>
            <person name="Stajich J."/>
            <person name="Grigoriev I.V."/>
            <person name="Mortensen U.H."/>
            <person name="De Vries R.P."/>
            <person name="Baker S.E."/>
            <person name="Andersen M.R."/>
        </authorList>
    </citation>
    <scope>NUCLEOTIDE SEQUENCE [LARGE SCALE GENOMIC DNA]</scope>
    <source>
        <strain evidence="1 2">CBS 209.92</strain>
    </source>
</reference>
<accession>A0ABR4FNH9</accession>
<name>A0ABR4FNH9_9EURO</name>
<sequence length="165" mass="18238">MAHVMDVFSLDACLSGISAPSSLVPVDSEMVHDSNSLAGEHLGHSLTLGLGHVLNYSCTEMIPEIPVRQPVEIDCPYQLMSTHKDQIEYLSDDVFENWAQDGVMMHNEGSKLIGDQILGLLKRAENLYEYGIMMRLFPSGSNIPKLLADAQSQIQSTSTRKQSMK</sequence>
<gene>
    <name evidence="1" type="ORF">BJX66DRAFT_343654</name>
</gene>
<dbReference type="Proteomes" id="UP001610563">
    <property type="component" value="Unassembled WGS sequence"/>
</dbReference>
<organism evidence="1 2">
    <name type="scientific">Aspergillus keveii</name>
    <dbReference type="NCBI Taxonomy" id="714993"/>
    <lineage>
        <taxon>Eukaryota</taxon>
        <taxon>Fungi</taxon>
        <taxon>Dikarya</taxon>
        <taxon>Ascomycota</taxon>
        <taxon>Pezizomycotina</taxon>
        <taxon>Eurotiomycetes</taxon>
        <taxon>Eurotiomycetidae</taxon>
        <taxon>Eurotiales</taxon>
        <taxon>Aspergillaceae</taxon>
        <taxon>Aspergillus</taxon>
        <taxon>Aspergillus subgen. Nidulantes</taxon>
    </lineage>
</organism>
<evidence type="ECO:0000313" key="1">
    <source>
        <dbReference type="EMBL" id="KAL2784821.1"/>
    </source>
</evidence>
<dbReference type="EMBL" id="JBFTWV010000165">
    <property type="protein sequence ID" value="KAL2784821.1"/>
    <property type="molecule type" value="Genomic_DNA"/>
</dbReference>
<proteinExistence type="predicted"/>
<evidence type="ECO:0000313" key="2">
    <source>
        <dbReference type="Proteomes" id="UP001610563"/>
    </source>
</evidence>
<keyword evidence="2" id="KW-1185">Reference proteome</keyword>
<comment type="caution">
    <text evidence="1">The sequence shown here is derived from an EMBL/GenBank/DDBJ whole genome shotgun (WGS) entry which is preliminary data.</text>
</comment>